<feature type="domain" description="4Fe-4S ferredoxin-type" evidence="7">
    <location>
        <begin position="282"/>
        <end position="312"/>
    </location>
</feature>
<dbReference type="Gene3D" id="1.10.1060.10">
    <property type="entry name" value="Alpha-helical ferredoxin"/>
    <property type="match status" value="2"/>
</dbReference>
<keyword evidence="6" id="KW-0472">Membrane</keyword>
<keyword evidence="6" id="KW-1133">Transmembrane helix</keyword>
<evidence type="ECO:0000256" key="1">
    <source>
        <dbReference type="ARBA" id="ARBA00022485"/>
    </source>
</evidence>
<proteinExistence type="predicted"/>
<feature type="domain" description="4Fe-4S ferredoxin-type" evidence="7">
    <location>
        <begin position="395"/>
        <end position="427"/>
    </location>
</feature>
<feature type="transmembrane region" description="Helical" evidence="6">
    <location>
        <begin position="151"/>
        <end position="171"/>
    </location>
</feature>
<dbReference type="InterPro" id="IPR017896">
    <property type="entry name" value="4Fe4S_Fe-S-bd"/>
</dbReference>
<dbReference type="PANTHER" id="PTHR43255:SF1">
    <property type="entry name" value="IRON-SULFUR-BINDING OXIDOREDUCTASE FADF-RELATED"/>
    <property type="match status" value="1"/>
</dbReference>
<dbReference type="PROSITE" id="PS51379">
    <property type="entry name" value="4FE4S_FER_2"/>
    <property type="match status" value="2"/>
</dbReference>
<dbReference type="InterPro" id="IPR004017">
    <property type="entry name" value="Cys_rich_dom"/>
</dbReference>
<dbReference type="InterPro" id="IPR017900">
    <property type="entry name" value="4Fe4S_Fe_S_CS"/>
</dbReference>
<dbReference type="Pfam" id="PF13187">
    <property type="entry name" value="Fer4_9"/>
    <property type="match status" value="1"/>
</dbReference>
<dbReference type="GO" id="GO:0005886">
    <property type="term" value="C:plasma membrane"/>
    <property type="evidence" value="ECO:0007669"/>
    <property type="project" value="TreeGrafter"/>
</dbReference>
<evidence type="ECO:0000256" key="2">
    <source>
        <dbReference type="ARBA" id="ARBA00022723"/>
    </source>
</evidence>
<dbReference type="PANTHER" id="PTHR43255">
    <property type="entry name" value="IRON-SULFUR-BINDING OXIDOREDUCTASE FADF-RELATED-RELATED"/>
    <property type="match status" value="1"/>
</dbReference>
<accession>A0A6J6UCN3</accession>
<dbReference type="EMBL" id="CAEZZA010000180">
    <property type="protein sequence ID" value="CAB4756848.1"/>
    <property type="molecule type" value="Genomic_DNA"/>
</dbReference>
<evidence type="ECO:0000256" key="3">
    <source>
        <dbReference type="ARBA" id="ARBA00023002"/>
    </source>
</evidence>
<dbReference type="InterPro" id="IPR009051">
    <property type="entry name" value="Helical_ferredxn"/>
</dbReference>
<evidence type="ECO:0000256" key="6">
    <source>
        <dbReference type="SAM" id="Phobius"/>
    </source>
</evidence>
<dbReference type="SUPFAM" id="SSF103501">
    <property type="entry name" value="Respiratory nitrate reductase 1 gamma chain"/>
    <property type="match status" value="1"/>
</dbReference>
<evidence type="ECO:0000256" key="4">
    <source>
        <dbReference type="ARBA" id="ARBA00023004"/>
    </source>
</evidence>
<feature type="transmembrane region" description="Helical" evidence="6">
    <location>
        <begin position="202"/>
        <end position="225"/>
    </location>
</feature>
<keyword evidence="2" id="KW-0479">Metal-binding</keyword>
<keyword evidence="1" id="KW-0004">4Fe-4S</keyword>
<evidence type="ECO:0000313" key="8">
    <source>
        <dbReference type="EMBL" id="CAB4756848.1"/>
    </source>
</evidence>
<dbReference type="InterPro" id="IPR036197">
    <property type="entry name" value="NarG-like_sf"/>
</dbReference>
<evidence type="ECO:0000259" key="7">
    <source>
        <dbReference type="PROSITE" id="PS51379"/>
    </source>
</evidence>
<sequence>MLLRAVVGVILTVVLLGLAAKRGLFLFTLVGSGKAAVGRTKNAPRRVEAEATEVLGQRKLLKWAIPGVAHVFAFWGFLVLGLTILEAYGALFVADFAIPVVGSWAIVGFLEDLFGVLVLVGIGLFAIIRLTNNPAKEGRASRFFGSHTRGAWLILFMIFNVVWTLFLYRGAQAALGNLPFESGAFFSDWVGTWFSGLSEETLVIVETVGIWLQIGVVLVFLLIVLHSKHLHIATAPVNVYTSRRPDALGPLLPIYYKGAPVNFEDPPDDASFGKGHISDFTWKNYIDFMACTECGRCQSQCPAWNTGKPLSPKLLIMDLRENLFASAPYLEAGRLFDKYQGKQAEPGELIPEALAYVSPEVQGEVQRPFIGSREGSEHAGDDGYTFDGHRTTGLDLPIIDEAALWSCTMCGACVNQCPVDIEHIDHIADMRRNQVMIASDFPSELNGMFKNIEAKGNPWGMNASDRNAWISEVDFEVNVFGMNGEDVIPEDVDYLFWVGCAGAFEDRAKRTTKAVAELLNIAGVNFMVLGEGETCTGDPARRAGNEFLFQMQGMQNVEILNEIKAKKIVVTCPHCLNTLKREYPQLGGDYEVVHHTQLLNDLVKAGRLTPVTKVEEKVTYHDPCYLGRHNKVYVPPRDLIDATGVDRVEMERHGDKSFCCGAGGARMWMEEKIGTKVNMNRGDEAIATGAAKIAVACPFCSVMLNDAVTTRQQEGGAAGVEVVDVATLLLSASKG</sequence>
<dbReference type="InterPro" id="IPR051460">
    <property type="entry name" value="HdrC_iron-sulfur_subunit"/>
</dbReference>
<dbReference type="AlphaFoldDB" id="A0A6J6UCN3"/>
<keyword evidence="4" id="KW-0408">Iron</keyword>
<gene>
    <name evidence="8" type="ORF">UFOPK2809_01188</name>
</gene>
<protein>
    <submittedName>
        <fullName evidence="8">Unannotated protein</fullName>
    </submittedName>
</protein>
<keyword evidence="3" id="KW-0560">Oxidoreductase</keyword>
<keyword evidence="5" id="KW-0411">Iron-sulfur</keyword>
<dbReference type="Gene3D" id="1.20.950.20">
    <property type="entry name" value="Transmembrane di-heme cytochromes, Chain C"/>
    <property type="match status" value="1"/>
</dbReference>
<evidence type="ECO:0000256" key="5">
    <source>
        <dbReference type="ARBA" id="ARBA00023014"/>
    </source>
</evidence>
<organism evidence="8">
    <name type="scientific">freshwater metagenome</name>
    <dbReference type="NCBI Taxonomy" id="449393"/>
    <lineage>
        <taxon>unclassified sequences</taxon>
        <taxon>metagenomes</taxon>
        <taxon>ecological metagenomes</taxon>
    </lineage>
</organism>
<keyword evidence="6" id="KW-0812">Transmembrane</keyword>
<dbReference type="GO" id="GO:0046872">
    <property type="term" value="F:metal ion binding"/>
    <property type="evidence" value="ECO:0007669"/>
    <property type="project" value="UniProtKB-KW"/>
</dbReference>
<dbReference type="GO" id="GO:0051539">
    <property type="term" value="F:4 iron, 4 sulfur cluster binding"/>
    <property type="evidence" value="ECO:0007669"/>
    <property type="project" value="UniProtKB-KW"/>
</dbReference>
<feature type="transmembrane region" description="Helical" evidence="6">
    <location>
        <begin position="113"/>
        <end position="130"/>
    </location>
</feature>
<dbReference type="GO" id="GO:0016491">
    <property type="term" value="F:oxidoreductase activity"/>
    <property type="evidence" value="ECO:0007669"/>
    <property type="project" value="UniProtKB-KW"/>
</dbReference>
<dbReference type="SUPFAM" id="SSF46548">
    <property type="entry name" value="alpha-helical ferredoxin"/>
    <property type="match status" value="1"/>
</dbReference>
<name>A0A6J6UCN3_9ZZZZ</name>
<reference evidence="8" key="1">
    <citation type="submission" date="2020-05" db="EMBL/GenBank/DDBJ databases">
        <authorList>
            <person name="Chiriac C."/>
            <person name="Salcher M."/>
            <person name="Ghai R."/>
            <person name="Kavagutti S V."/>
        </authorList>
    </citation>
    <scope>NUCLEOTIDE SEQUENCE</scope>
</reference>
<dbReference type="Pfam" id="PF02754">
    <property type="entry name" value="CCG"/>
    <property type="match status" value="2"/>
</dbReference>
<dbReference type="PROSITE" id="PS00198">
    <property type="entry name" value="4FE4S_FER_1"/>
    <property type="match status" value="2"/>
</dbReference>